<protein>
    <recommendedName>
        <fullName evidence="5">Cytokine-like nuclear factor N-PAC</fullName>
    </recommendedName>
    <alternativeName>
        <fullName evidence="4">Glyoxylate reductase 1 homolog</fullName>
    </alternativeName>
    <alternativeName>
        <fullName evidence="7">Nuclear protein NP60 homolog</fullName>
    </alternativeName>
    <alternativeName>
        <fullName evidence="6">Putative oxidoreductase GLYR1 homolog</fullName>
    </alternativeName>
</protein>
<dbReference type="Pfam" id="PF00855">
    <property type="entry name" value="PWWP"/>
    <property type="match status" value="1"/>
</dbReference>
<feature type="region of interest" description="Disordered" evidence="8">
    <location>
        <begin position="99"/>
        <end position="218"/>
    </location>
</feature>
<proteinExistence type="inferred from homology"/>
<dbReference type="InterPro" id="IPR036291">
    <property type="entry name" value="NAD(P)-bd_dom_sf"/>
</dbReference>
<accession>A0A7G3AE28</accession>
<dbReference type="SMART" id="SM00293">
    <property type="entry name" value="PWWP"/>
    <property type="match status" value="1"/>
</dbReference>
<dbReference type="VEuPathDB" id="VectorBase:LLONM1_002598"/>
<evidence type="ECO:0000256" key="4">
    <source>
        <dbReference type="ARBA" id="ARBA00030287"/>
    </source>
</evidence>
<evidence type="ECO:0000256" key="3">
    <source>
        <dbReference type="ARBA" id="ARBA00022454"/>
    </source>
</evidence>
<evidence type="ECO:0000256" key="6">
    <source>
        <dbReference type="ARBA" id="ARBA00078412"/>
    </source>
</evidence>
<dbReference type="Gene3D" id="1.10.1040.10">
    <property type="entry name" value="N-(1-d-carboxylethyl)-l-norvaline Dehydrogenase, domain 2"/>
    <property type="match status" value="1"/>
</dbReference>
<dbReference type="InterPro" id="IPR013328">
    <property type="entry name" value="6PGD_dom2"/>
</dbReference>
<dbReference type="Gene3D" id="2.30.30.140">
    <property type="match status" value="1"/>
</dbReference>
<evidence type="ECO:0000256" key="7">
    <source>
        <dbReference type="ARBA" id="ARBA00082969"/>
    </source>
</evidence>
<sequence length="534" mass="58552">MSDSGTFALNDLVWAKMRGFSPWPGRVVDPPPELRKIAKKNIPAQCIFFFGSNNYAWIENSFIRPYEQFKSKFITSYKTVAYKEAVEAIEKYIKDPSSFEASLRPTEPDPNEQFDKLREEEEIESPKPVVTPKKVTPKRKEKPKATRNSLKKADNDIATPQPDRKRKRISASLENNDDSHNEIDGSFTSHGTTTRRNVAASGLLNRPAPIPRPETPEIDMSKVSQTLKSKNITPSSLRFGFLGLGIMGCGIVKNLINSGHKVVVWNRTFTKCRTFAEAGAQVGDTPSDVVDATDITFSCVADPQAAKDMVFGNCGVLQASSVSEGKGYVEMTGIDSKTSTDIADAIVSKGGRYLEAQIQGSKAQAEEGTLIILAAGERLLFEECQTCFEAIGKNSFFLGDVGNASRMNLVLQMIAGISLAGLSESMALAERAGLQTKDVLEVLELTNMASPLILEKGHAMTKGEYPTHHPLTHMQKDLHLALRMSETLEQSLPITASANEVFKHAKRLGYSDHDASAVYVRAEILTLDVTKGDA</sequence>
<dbReference type="InterPro" id="IPR035501">
    <property type="entry name" value="GLYR1_PWWP"/>
</dbReference>
<dbReference type="GO" id="GO:0003677">
    <property type="term" value="F:DNA binding"/>
    <property type="evidence" value="ECO:0007669"/>
    <property type="project" value="TreeGrafter"/>
</dbReference>
<comment type="similarity">
    <text evidence="2">Belongs to the HIBADH-related family. NP60 subfamily.</text>
</comment>
<dbReference type="InterPro" id="IPR000313">
    <property type="entry name" value="PWWP_dom"/>
</dbReference>
<dbReference type="PANTHER" id="PTHR43580">
    <property type="entry name" value="OXIDOREDUCTASE GLYR1-RELATED"/>
    <property type="match status" value="1"/>
</dbReference>
<reference evidence="10" key="1">
    <citation type="journal article" date="2020" name="BMC">
        <title>Leishmania infection induces a limited differential gene expression in the sand fly midgut.</title>
        <authorList>
            <person name="Coutinho-Abreu I.V."/>
            <person name="Serafim T.D."/>
            <person name="Meneses C."/>
            <person name="Kamhawi S."/>
            <person name="Oliveira F."/>
            <person name="Valenzuela J.G."/>
        </authorList>
    </citation>
    <scope>NUCLEOTIDE SEQUENCE</scope>
    <source>
        <strain evidence="10">Jacobina</strain>
        <tissue evidence="10">Midgut</tissue>
    </source>
</reference>
<dbReference type="Pfam" id="PF03446">
    <property type="entry name" value="NAD_binding_2"/>
    <property type="match status" value="1"/>
</dbReference>
<dbReference type="FunFam" id="3.40.50.720:FF:000058">
    <property type="entry name" value="Putative oxidoreductase GLYR1 homolog"/>
    <property type="match status" value="1"/>
</dbReference>
<dbReference type="PANTHER" id="PTHR43580:SF2">
    <property type="entry name" value="CYTOKINE-LIKE NUCLEAR FACTOR N-PAC"/>
    <property type="match status" value="1"/>
</dbReference>
<dbReference type="GO" id="GO:0140673">
    <property type="term" value="P:transcription elongation-coupled chromatin remodeling"/>
    <property type="evidence" value="ECO:0007669"/>
    <property type="project" value="TreeGrafter"/>
</dbReference>
<dbReference type="Pfam" id="PF14833">
    <property type="entry name" value="NAD_binding_11"/>
    <property type="match status" value="1"/>
</dbReference>
<feature type="compositionally biased region" description="Polar residues" evidence="8">
    <location>
        <begin position="186"/>
        <end position="196"/>
    </location>
</feature>
<dbReference type="PROSITE" id="PS50812">
    <property type="entry name" value="PWWP"/>
    <property type="match status" value="1"/>
</dbReference>
<comment type="subcellular location">
    <subcellularLocation>
        <location evidence="1">Chromosome</location>
    </subcellularLocation>
</comment>
<evidence type="ECO:0000259" key="9">
    <source>
        <dbReference type="PROSITE" id="PS50812"/>
    </source>
</evidence>
<dbReference type="InterPro" id="IPR006115">
    <property type="entry name" value="6PGDH_NADP-bd"/>
</dbReference>
<evidence type="ECO:0000256" key="1">
    <source>
        <dbReference type="ARBA" id="ARBA00004286"/>
    </source>
</evidence>
<evidence type="ECO:0000256" key="5">
    <source>
        <dbReference type="ARBA" id="ARBA00034140"/>
    </source>
</evidence>
<keyword evidence="3" id="KW-0158">Chromosome</keyword>
<dbReference type="GO" id="GO:0050661">
    <property type="term" value="F:NADP binding"/>
    <property type="evidence" value="ECO:0007669"/>
    <property type="project" value="InterPro"/>
</dbReference>
<dbReference type="Gene3D" id="3.40.50.720">
    <property type="entry name" value="NAD(P)-binding Rossmann-like Domain"/>
    <property type="match status" value="1"/>
</dbReference>
<dbReference type="SUPFAM" id="SSF63748">
    <property type="entry name" value="Tudor/PWWP/MBT"/>
    <property type="match status" value="1"/>
</dbReference>
<evidence type="ECO:0000313" key="10">
    <source>
        <dbReference type="EMBL" id="MBC1171040.1"/>
    </source>
</evidence>
<dbReference type="SUPFAM" id="SSF48179">
    <property type="entry name" value="6-phosphogluconate dehydrogenase C-terminal domain-like"/>
    <property type="match status" value="1"/>
</dbReference>
<dbReference type="InterPro" id="IPR008927">
    <property type="entry name" value="6-PGluconate_DH-like_C_sf"/>
</dbReference>
<evidence type="ECO:0000256" key="8">
    <source>
        <dbReference type="SAM" id="MobiDB-lite"/>
    </source>
</evidence>
<dbReference type="InterPro" id="IPR029154">
    <property type="entry name" value="HIBADH-like_NADP-bd"/>
</dbReference>
<dbReference type="CDD" id="cd05836">
    <property type="entry name" value="PWWP_GLYR1"/>
    <property type="match status" value="1"/>
</dbReference>
<dbReference type="SUPFAM" id="SSF51735">
    <property type="entry name" value="NAD(P)-binding Rossmann-fold domains"/>
    <property type="match status" value="1"/>
</dbReference>
<dbReference type="AlphaFoldDB" id="A0A7G3AE28"/>
<dbReference type="GO" id="GO:0000785">
    <property type="term" value="C:chromatin"/>
    <property type="evidence" value="ECO:0007669"/>
    <property type="project" value="TreeGrafter"/>
</dbReference>
<dbReference type="EMBL" id="GITU01002337">
    <property type="protein sequence ID" value="MBC1171040.1"/>
    <property type="molecule type" value="Transcribed_RNA"/>
</dbReference>
<dbReference type="GO" id="GO:0051287">
    <property type="term" value="F:NAD binding"/>
    <property type="evidence" value="ECO:0007669"/>
    <property type="project" value="InterPro"/>
</dbReference>
<dbReference type="GO" id="GO:0031491">
    <property type="term" value="F:nucleosome binding"/>
    <property type="evidence" value="ECO:0007669"/>
    <property type="project" value="TreeGrafter"/>
</dbReference>
<name>A0A7G3AE28_LUTLO</name>
<evidence type="ECO:0000256" key="2">
    <source>
        <dbReference type="ARBA" id="ARBA00007598"/>
    </source>
</evidence>
<dbReference type="InterPro" id="IPR051265">
    <property type="entry name" value="HIBADH-related_NP60_sf"/>
</dbReference>
<organism evidence="10">
    <name type="scientific">Lutzomyia longipalpis</name>
    <name type="common">Sand fly</name>
    <dbReference type="NCBI Taxonomy" id="7200"/>
    <lineage>
        <taxon>Eukaryota</taxon>
        <taxon>Metazoa</taxon>
        <taxon>Ecdysozoa</taxon>
        <taxon>Arthropoda</taxon>
        <taxon>Hexapoda</taxon>
        <taxon>Insecta</taxon>
        <taxon>Pterygota</taxon>
        <taxon>Neoptera</taxon>
        <taxon>Endopterygota</taxon>
        <taxon>Diptera</taxon>
        <taxon>Nematocera</taxon>
        <taxon>Psychodoidea</taxon>
        <taxon>Psychodidae</taxon>
        <taxon>Lutzomyia</taxon>
        <taxon>Lutzomyia</taxon>
    </lineage>
</organism>
<feature type="domain" description="PWWP" evidence="9">
    <location>
        <begin position="9"/>
        <end position="69"/>
    </location>
</feature>